<evidence type="ECO:0000313" key="7">
    <source>
        <dbReference type="Proteomes" id="UP000477070"/>
    </source>
</evidence>
<protein>
    <recommendedName>
        <fullName evidence="3">Aspartate/ornithine carbamoyltransferase Asp/Orn-binding domain-containing protein</fullName>
    </recommendedName>
</protein>
<feature type="compositionally biased region" description="Basic and acidic residues" evidence="2">
    <location>
        <begin position="32"/>
        <end position="57"/>
    </location>
</feature>
<evidence type="ECO:0000256" key="1">
    <source>
        <dbReference type="ARBA" id="ARBA00022679"/>
    </source>
</evidence>
<dbReference type="Proteomes" id="UP000477070">
    <property type="component" value="Unassembled WGS sequence"/>
</dbReference>
<dbReference type="STRING" id="1548018.LS64_14365"/>
<dbReference type="InterPro" id="IPR006131">
    <property type="entry name" value="Asp_carbamoyltransf_Asp/Orn-bd"/>
</dbReference>
<proteinExistence type="predicted"/>
<dbReference type="PANTHER" id="PTHR45753">
    <property type="entry name" value="ORNITHINE CARBAMOYLTRANSFERASE, MITOCHONDRIAL"/>
    <property type="match status" value="1"/>
</dbReference>
<dbReference type="EMBL" id="QBIU01000001">
    <property type="protein sequence ID" value="MWV69216.1"/>
    <property type="molecule type" value="Genomic_DNA"/>
</dbReference>
<name>A0A347VMA5_9HELI</name>
<comment type="caution">
    <text evidence="5">The sequence shown here is derived from an EMBL/GenBank/DDBJ whole genome shotgun (WGS) entry which is preliminary data.</text>
</comment>
<dbReference type="GO" id="GO:0016597">
    <property type="term" value="F:amino acid binding"/>
    <property type="evidence" value="ECO:0007669"/>
    <property type="project" value="InterPro"/>
</dbReference>
<dbReference type="InterPro" id="IPR036901">
    <property type="entry name" value="Asp/Orn_carbamoylTrfase_sf"/>
</dbReference>
<dbReference type="Gene3D" id="3.40.50.1370">
    <property type="entry name" value="Aspartate/ornithine carbamoyltransferase"/>
    <property type="match status" value="2"/>
</dbReference>
<feature type="region of interest" description="Disordered" evidence="2">
    <location>
        <begin position="27"/>
        <end position="63"/>
    </location>
</feature>
<dbReference type="SUPFAM" id="SSF53671">
    <property type="entry name" value="Aspartate/ornithine carbamoyltransferase"/>
    <property type="match status" value="1"/>
</dbReference>
<sequence>MSMHFGEKYYENSNILDKKLENLDSKNSLDSMESKSQDCKKDSKNLQDSNLDSKKNTESNSQNLIEKKQKACIKGLELMQNKRIAIVGDIKNSRVANSNIELLSRFGVDITLVGPPHFLYKTRLKTAHNLQEIIDNVDIIMALRTQTERHNTQIYGSLKDYANRFCITRELLGNRDIIVLHPGPVHRNIDIDDEMLSDTRSKVLKQVQNGVKIRMSVMEFLCKDFTL</sequence>
<reference evidence="5" key="3">
    <citation type="submission" date="2018-04" db="EMBL/GenBank/DDBJ databases">
        <authorList>
            <person name="Sheh A."/>
            <person name="Shen Z."/>
            <person name="Mannion A.J."/>
            <person name="Fox J.G."/>
        </authorList>
    </citation>
    <scope>NUCLEOTIDE SEQUENCE</scope>
    <source>
        <strain evidence="5">MIT 97-6194</strain>
    </source>
</reference>
<dbReference type="AlphaFoldDB" id="A0A347VMA5"/>
<dbReference type="GO" id="GO:0006520">
    <property type="term" value="P:amino acid metabolic process"/>
    <property type="evidence" value="ECO:0007669"/>
    <property type="project" value="InterPro"/>
</dbReference>
<evidence type="ECO:0000313" key="6">
    <source>
        <dbReference type="Proteomes" id="UP000029714"/>
    </source>
</evidence>
<dbReference type="PANTHER" id="PTHR45753:SF6">
    <property type="entry name" value="ASPARTATE CARBAMOYLTRANSFERASE"/>
    <property type="match status" value="1"/>
</dbReference>
<dbReference type="OrthoDB" id="9774690at2"/>
<dbReference type="Proteomes" id="UP000029714">
    <property type="component" value="Unassembled WGS sequence"/>
</dbReference>
<reference evidence="4 7" key="4">
    <citation type="submission" date="2019-12" db="EMBL/GenBank/DDBJ databases">
        <title>Multi-Generational Helicobacter saguini Isolates.</title>
        <authorList>
            <person name="Mannion A."/>
            <person name="Shen Z."/>
            <person name="Fox J.G."/>
        </authorList>
    </citation>
    <scope>NUCLEOTIDE SEQUENCE [LARGE SCALE GENOMIC DNA]</scope>
    <source>
        <strain evidence="4">16-048</strain>
        <strain evidence="7">16-048 (F4)</strain>
    </source>
</reference>
<dbReference type="GO" id="GO:0005829">
    <property type="term" value="C:cytosol"/>
    <property type="evidence" value="ECO:0007669"/>
    <property type="project" value="TreeGrafter"/>
</dbReference>
<feature type="domain" description="Aspartate/ornithine carbamoyltransferase Asp/Orn-binding" evidence="3">
    <location>
        <begin position="81"/>
        <end position="220"/>
    </location>
</feature>
<keyword evidence="1" id="KW-0808">Transferase</keyword>
<organism evidence="5 6">
    <name type="scientific">Helicobacter saguini</name>
    <dbReference type="NCBI Taxonomy" id="1548018"/>
    <lineage>
        <taxon>Bacteria</taxon>
        <taxon>Pseudomonadati</taxon>
        <taxon>Campylobacterota</taxon>
        <taxon>Epsilonproteobacteria</taxon>
        <taxon>Campylobacterales</taxon>
        <taxon>Helicobacteraceae</taxon>
        <taxon>Helicobacter</taxon>
    </lineage>
</organism>
<dbReference type="EMBL" id="JRMP02000014">
    <property type="protein sequence ID" value="TLD93341.1"/>
    <property type="molecule type" value="Genomic_DNA"/>
</dbReference>
<reference evidence="5 6" key="2">
    <citation type="journal article" date="2016" name="Infect. Immun.">
        <title>Helicobacter saguini, a Novel Helicobacter Isolated from Cotton-Top Tamarins with Ulcerative Colitis, Has Proinflammatory Properties and Induces Typhlocolitis and Dysplasia in Gnotobiotic IL-10-/- Mice.</title>
        <authorList>
            <person name="Shen Z."/>
            <person name="Mannion A."/>
            <person name="Whary M.T."/>
            <person name="Muthupalani S."/>
            <person name="Sheh A."/>
            <person name="Feng Y."/>
            <person name="Gong G."/>
            <person name="Vandamme P."/>
            <person name="Holcombe H.R."/>
            <person name="Paster B.J."/>
            <person name="Fox J.G."/>
        </authorList>
    </citation>
    <scope>NUCLEOTIDE SEQUENCE [LARGE SCALE GENOMIC DNA]</scope>
    <source>
        <strain evidence="5 6">MIT 97-6194</strain>
    </source>
</reference>
<dbReference type="Pfam" id="PF00185">
    <property type="entry name" value="OTCace"/>
    <property type="match status" value="1"/>
</dbReference>
<accession>A0A347VMA5</accession>
<dbReference type="GO" id="GO:0016743">
    <property type="term" value="F:carboxyl- or carbamoyltransferase activity"/>
    <property type="evidence" value="ECO:0007669"/>
    <property type="project" value="InterPro"/>
</dbReference>
<gene>
    <name evidence="4" type="ORF">DCO61_04120</name>
    <name evidence="5" type="ORF">LS64_008645</name>
</gene>
<keyword evidence="6" id="KW-1185">Reference proteome</keyword>
<dbReference type="PRINTS" id="PR00101">
    <property type="entry name" value="ATCASE"/>
</dbReference>
<reference evidence="5 6" key="1">
    <citation type="journal article" date="2014" name="Genome Announc.">
        <title>Draft genome sequences of eight enterohepatic helicobacter species isolated from both laboratory and wild rodents.</title>
        <authorList>
            <person name="Sheh A."/>
            <person name="Shen Z."/>
            <person name="Fox J.G."/>
        </authorList>
    </citation>
    <scope>NUCLEOTIDE SEQUENCE [LARGE SCALE GENOMIC DNA]</scope>
    <source>
        <strain evidence="5 6">MIT 97-6194</strain>
    </source>
</reference>
<evidence type="ECO:0000313" key="4">
    <source>
        <dbReference type="EMBL" id="MWV69216.1"/>
    </source>
</evidence>
<evidence type="ECO:0000259" key="3">
    <source>
        <dbReference type="Pfam" id="PF00185"/>
    </source>
</evidence>
<evidence type="ECO:0000313" key="5">
    <source>
        <dbReference type="EMBL" id="TLD93341.1"/>
    </source>
</evidence>
<evidence type="ECO:0000256" key="2">
    <source>
        <dbReference type="SAM" id="MobiDB-lite"/>
    </source>
</evidence>